<dbReference type="InterPro" id="IPR051681">
    <property type="entry name" value="Ser/Thr_Kinases-Pseudokinases"/>
</dbReference>
<feature type="region of interest" description="Disordered" evidence="2">
    <location>
        <begin position="52"/>
        <end position="121"/>
    </location>
</feature>
<dbReference type="InterPro" id="IPR001245">
    <property type="entry name" value="Ser-Thr/Tyr_kinase_cat_dom"/>
</dbReference>
<protein>
    <submittedName>
        <fullName evidence="5">Kinase-like protein</fullName>
    </submittedName>
</protein>
<dbReference type="AlphaFoldDB" id="A0A1B7MS24"/>
<dbReference type="STRING" id="1314800.A0A1B7MS24"/>
<dbReference type="PROSITE" id="PS00028">
    <property type="entry name" value="ZINC_FINGER_C2H2_1"/>
    <property type="match status" value="1"/>
</dbReference>
<dbReference type="PANTHER" id="PTHR44329">
    <property type="entry name" value="SERINE/THREONINE-PROTEIN KINASE TNNI3K-RELATED"/>
    <property type="match status" value="1"/>
</dbReference>
<feature type="domain" description="Protein kinase" evidence="3">
    <location>
        <begin position="219"/>
        <end position="496"/>
    </location>
</feature>
<keyword evidence="1" id="KW-0863">Zinc-finger</keyword>
<gene>
    <name evidence="5" type="ORF">K503DRAFT_868310</name>
</gene>
<dbReference type="InterPro" id="IPR011009">
    <property type="entry name" value="Kinase-like_dom_sf"/>
</dbReference>
<accession>A0A1B7MS24</accession>
<feature type="compositionally biased region" description="Acidic residues" evidence="2">
    <location>
        <begin position="69"/>
        <end position="80"/>
    </location>
</feature>
<evidence type="ECO:0000313" key="5">
    <source>
        <dbReference type="EMBL" id="OAX35360.1"/>
    </source>
</evidence>
<dbReference type="PROSITE" id="PS50011">
    <property type="entry name" value="PROTEIN_KINASE_DOM"/>
    <property type="match status" value="1"/>
</dbReference>
<evidence type="ECO:0000259" key="4">
    <source>
        <dbReference type="PROSITE" id="PS50157"/>
    </source>
</evidence>
<keyword evidence="5" id="KW-0808">Transferase</keyword>
<dbReference type="GO" id="GO:0005524">
    <property type="term" value="F:ATP binding"/>
    <property type="evidence" value="ECO:0007669"/>
    <property type="project" value="InterPro"/>
</dbReference>
<sequence length="506" mass="55856">MNALTAIVRYGCTYCDRTFTTSEGRDQHENAKHAASWSTFYPPSYQLRDPVTSWEFTPAPSGDHSDAPLAEDSDVSDDNSDVLSDDHRESQQTLLAVEREVDKELSSSGLTPSPPTSPPGYEDELVEVVIALQSCSVRPEYGSILCDMDTLEHHVTGAVEQQPHIAGSPSLGLEHTITSQTHDTYSAQQASCSMQAELYSHSSVPSGATLPDLTKLITKAGDYAVARGGFGDIWKCIYQTDQGPIDVAVKSLLVYTSDQLSENMEKKFERLRRELTTCARLDHKNILPVFGYTHGFGLLMAIVYPWAKNGNLTTYLEHEDAALTVFRRFKILADVTAGLQYIHANNIIHGDLTGPNVLIHADGTACLADFGLSLVYSEVITKSAAPWTSAFHGNLRWLAPELLGHSDDDLPVRPSKHSDVYSFGGIMLQVLTSKIPYHYLGEASVILRIGSGVKPSRSRYPMFSDEYWHFIEECWSTEPLDRPSSERLVEVIMDELNSLSSSSTSL</sequence>
<dbReference type="InterPro" id="IPR013087">
    <property type="entry name" value="Znf_C2H2_type"/>
</dbReference>
<dbReference type="Proteomes" id="UP000092154">
    <property type="component" value="Unassembled WGS sequence"/>
</dbReference>
<proteinExistence type="predicted"/>
<dbReference type="EMBL" id="KV448507">
    <property type="protein sequence ID" value="OAX35360.1"/>
    <property type="molecule type" value="Genomic_DNA"/>
</dbReference>
<dbReference type="InParanoid" id="A0A1B7MS24"/>
<evidence type="ECO:0000313" key="6">
    <source>
        <dbReference type="Proteomes" id="UP000092154"/>
    </source>
</evidence>
<dbReference type="InterPro" id="IPR000719">
    <property type="entry name" value="Prot_kinase_dom"/>
</dbReference>
<name>A0A1B7MS24_9AGAM</name>
<evidence type="ECO:0000256" key="1">
    <source>
        <dbReference type="PROSITE-ProRule" id="PRU00042"/>
    </source>
</evidence>
<dbReference type="SUPFAM" id="SSF56112">
    <property type="entry name" value="Protein kinase-like (PK-like)"/>
    <property type="match status" value="1"/>
</dbReference>
<dbReference type="Gene3D" id="1.10.510.10">
    <property type="entry name" value="Transferase(Phosphotransferase) domain 1"/>
    <property type="match status" value="1"/>
</dbReference>
<feature type="domain" description="C2H2-type" evidence="4">
    <location>
        <begin position="10"/>
        <end position="38"/>
    </location>
</feature>
<dbReference type="OrthoDB" id="5809314at2759"/>
<keyword evidence="6" id="KW-1185">Reference proteome</keyword>
<organism evidence="5 6">
    <name type="scientific">Rhizopogon vinicolor AM-OR11-026</name>
    <dbReference type="NCBI Taxonomy" id="1314800"/>
    <lineage>
        <taxon>Eukaryota</taxon>
        <taxon>Fungi</taxon>
        <taxon>Dikarya</taxon>
        <taxon>Basidiomycota</taxon>
        <taxon>Agaricomycotina</taxon>
        <taxon>Agaricomycetes</taxon>
        <taxon>Agaricomycetidae</taxon>
        <taxon>Boletales</taxon>
        <taxon>Suillineae</taxon>
        <taxon>Rhizopogonaceae</taxon>
        <taxon>Rhizopogon</taxon>
    </lineage>
</organism>
<keyword evidence="1" id="KW-0862">Zinc</keyword>
<keyword evidence="1" id="KW-0479">Metal-binding</keyword>
<dbReference type="GO" id="GO:0004674">
    <property type="term" value="F:protein serine/threonine kinase activity"/>
    <property type="evidence" value="ECO:0007669"/>
    <property type="project" value="TreeGrafter"/>
</dbReference>
<dbReference type="Pfam" id="PF07714">
    <property type="entry name" value="PK_Tyr_Ser-Thr"/>
    <property type="match status" value="1"/>
</dbReference>
<evidence type="ECO:0000259" key="3">
    <source>
        <dbReference type="PROSITE" id="PS50011"/>
    </source>
</evidence>
<dbReference type="PROSITE" id="PS50157">
    <property type="entry name" value="ZINC_FINGER_C2H2_2"/>
    <property type="match status" value="1"/>
</dbReference>
<dbReference type="GO" id="GO:0008270">
    <property type="term" value="F:zinc ion binding"/>
    <property type="evidence" value="ECO:0007669"/>
    <property type="project" value="UniProtKB-KW"/>
</dbReference>
<reference evidence="5 6" key="1">
    <citation type="submission" date="2016-06" db="EMBL/GenBank/DDBJ databases">
        <title>Comparative genomics of the ectomycorrhizal sister species Rhizopogon vinicolor and Rhizopogon vesiculosus (Basidiomycota: Boletales) reveals a divergence of the mating type B locus.</title>
        <authorList>
            <consortium name="DOE Joint Genome Institute"/>
            <person name="Mujic A.B."/>
            <person name="Kuo A."/>
            <person name="Tritt A."/>
            <person name="Lipzen A."/>
            <person name="Chen C."/>
            <person name="Johnson J."/>
            <person name="Sharma A."/>
            <person name="Barry K."/>
            <person name="Grigoriev I.V."/>
            <person name="Spatafora J.W."/>
        </authorList>
    </citation>
    <scope>NUCLEOTIDE SEQUENCE [LARGE SCALE GENOMIC DNA]</scope>
    <source>
        <strain evidence="5 6">AM-OR11-026</strain>
    </source>
</reference>
<evidence type="ECO:0000256" key="2">
    <source>
        <dbReference type="SAM" id="MobiDB-lite"/>
    </source>
</evidence>
<keyword evidence="5" id="KW-0418">Kinase</keyword>